<dbReference type="GO" id="GO:0042759">
    <property type="term" value="P:long-chain fatty acid biosynthetic process"/>
    <property type="evidence" value="ECO:0007669"/>
    <property type="project" value="TreeGrafter"/>
</dbReference>
<evidence type="ECO:0000313" key="8">
    <source>
        <dbReference type="EMBL" id="KIY67193.1"/>
    </source>
</evidence>
<dbReference type="AlphaFoldDB" id="A0A0D7B9H4"/>
<dbReference type="Pfam" id="PF17048">
    <property type="entry name" value="Ceramidse_alk_C"/>
    <property type="match status" value="1"/>
</dbReference>
<evidence type="ECO:0000256" key="5">
    <source>
        <dbReference type="RuleBase" id="RU366019"/>
    </source>
</evidence>
<dbReference type="GO" id="GO:0005576">
    <property type="term" value="C:extracellular region"/>
    <property type="evidence" value="ECO:0007669"/>
    <property type="project" value="TreeGrafter"/>
</dbReference>
<dbReference type="Gene3D" id="2.60.40.2300">
    <property type="entry name" value="Neutral/alkaline non-lysosomal ceramidase, C-terminal domain"/>
    <property type="match status" value="1"/>
</dbReference>
<organism evidence="8 9">
    <name type="scientific">Cylindrobasidium torrendii FP15055 ss-10</name>
    <dbReference type="NCBI Taxonomy" id="1314674"/>
    <lineage>
        <taxon>Eukaryota</taxon>
        <taxon>Fungi</taxon>
        <taxon>Dikarya</taxon>
        <taxon>Basidiomycota</taxon>
        <taxon>Agaricomycotina</taxon>
        <taxon>Agaricomycetes</taxon>
        <taxon>Agaricomycetidae</taxon>
        <taxon>Agaricales</taxon>
        <taxon>Marasmiineae</taxon>
        <taxon>Physalacriaceae</taxon>
        <taxon>Cylindrobasidium</taxon>
    </lineage>
</organism>
<keyword evidence="4" id="KW-0862">Zinc</keyword>
<dbReference type="InterPro" id="IPR031329">
    <property type="entry name" value="NEUT/ALK_ceramidase_N"/>
</dbReference>
<evidence type="ECO:0000259" key="6">
    <source>
        <dbReference type="Pfam" id="PF04734"/>
    </source>
</evidence>
<dbReference type="InterPro" id="IPR038445">
    <property type="entry name" value="NCDase_C_sf"/>
</dbReference>
<evidence type="ECO:0000256" key="3">
    <source>
        <dbReference type="PIRSR" id="PIRSR606823-1"/>
    </source>
</evidence>
<feature type="binding site" evidence="4">
    <location>
        <position position="502"/>
    </location>
    <ligand>
        <name>Zn(2+)</name>
        <dbReference type="ChEBI" id="CHEBI:29105"/>
    </ligand>
</feature>
<dbReference type="InterPro" id="IPR006823">
    <property type="entry name" value="Ceramidase_alk"/>
</dbReference>
<reference evidence="8 9" key="1">
    <citation type="journal article" date="2015" name="Fungal Genet. Biol.">
        <title>Evolution of novel wood decay mechanisms in Agaricales revealed by the genome sequences of Fistulina hepatica and Cylindrobasidium torrendii.</title>
        <authorList>
            <person name="Floudas D."/>
            <person name="Held B.W."/>
            <person name="Riley R."/>
            <person name="Nagy L.G."/>
            <person name="Koehler G."/>
            <person name="Ransdell A.S."/>
            <person name="Younus H."/>
            <person name="Chow J."/>
            <person name="Chiniquy J."/>
            <person name="Lipzen A."/>
            <person name="Tritt A."/>
            <person name="Sun H."/>
            <person name="Haridas S."/>
            <person name="LaButti K."/>
            <person name="Ohm R.A."/>
            <person name="Kues U."/>
            <person name="Blanchette R.A."/>
            <person name="Grigoriev I.V."/>
            <person name="Minto R.E."/>
            <person name="Hibbett D.S."/>
        </authorList>
    </citation>
    <scope>NUCLEOTIDE SEQUENCE [LARGE SCALE GENOMIC DNA]</scope>
    <source>
        <strain evidence="8 9">FP15055 ss-10</strain>
    </source>
</reference>
<keyword evidence="4" id="KW-0479">Metal-binding</keyword>
<evidence type="ECO:0000256" key="2">
    <source>
        <dbReference type="ARBA" id="ARBA00022801"/>
    </source>
</evidence>
<feature type="binding site" evidence="4">
    <location>
        <position position="143"/>
    </location>
    <ligand>
        <name>Zn(2+)</name>
        <dbReference type="ChEBI" id="CHEBI:29105"/>
    </ligand>
</feature>
<keyword evidence="2 5" id="KW-0378">Hydrolase</keyword>
<keyword evidence="9" id="KW-1185">Reference proteome</keyword>
<comment type="cofactor">
    <cofactor evidence="4">
        <name>Zn(2+)</name>
        <dbReference type="ChEBI" id="CHEBI:29105"/>
    </cofactor>
    <text evidence="4">Binds 1 zinc ion per subunit.</text>
</comment>
<name>A0A0D7B9H4_9AGAR</name>
<evidence type="ECO:0000313" key="9">
    <source>
        <dbReference type="Proteomes" id="UP000054007"/>
    </source>
</evidence>
<feature type="binding site" evidence="4">
    <location>
        <position position="252"/>
    </location>
    <ligand>
        <name>Zn(2+)</name>
        <dbReference type="ChEBI" id="CHEBI:29105"/>
    </ligand>
</feature>
<dbReference type="PANTHER" id="PTHR12670:SF1">
    <property type="entry name" value="NEUTRAL CERAMIDASE"/>
    <property type="match status" value="1"/>
</dbReference>
<evidence type="ECO:0000259" key="7">
    <source>
        <dbReference type="Pfam" id="PF17048"/>
    </source>
</evidence>
<feature type="binding site" evidence="4">
    <location>
        <position position="543"/>
    </location>
    <ligand>
        <name>Zn(2+)</name>
        <dbReference type="ChEBI" id="CHEBI:29105"/>
    </ligand>
</feature>
<comment type="catalytic activity">
    <reaction evidence="5">
        <text>an N-acylsphing-4-enine + H2O = sphing-4-enine + a fatty acid</text>
        <dbReference type="Rhea" id="RHEA:20856"/>
        <dbReference type="ChEBI" id="CHEBI:15377"/>
        <dbReference type="ChEBI" id="CHEBI:28868"/>
        <dbReference type="ChEBI" id="CHEBI:52639"/>
        <dbReference type="ChEBI" id="CHEBI:57756"/>
        <dbReference type="EC" id="3.5.1.23"/>
    </reaction>
</comment>
<keyword evidence="5" id="KW-0746">Sphingolipid metabolism</keyword>
<dbReference type="GO" id="GO:0046872">
    <property type="term" value="F:metal ion binding"/>
    <property type="evidence" value="ECO:0007669"/>
    <property type="project" value="UniProtKB-KW"/>
</dbReference>
<dbReference type="InterPro" id="IPR031331">
    <property type="entry name" value="NEUT/ALK_ceramidase_C"/>
</dbReference>
<keyword evidence="5" id="KW-0443">Lipid metabolism</keyword>
<dbReference type="STRING" id="1314674.A0A0D7B9H4"/>
<dbReference type="GO" id="GO:0016020">
    <property type="term" value="C:membrane"/>
    <property type="evidence" value="ECO:0007669"/>
    <property type="project" value="GOC"/>
</dbReference>
<accession>A0A0D7B9H4</accession>
<dbReference type="GO" id="GO:0017040">
    <property type="term" value="F:N-acylsphingosine amidohydrolase activity"/>
    <property type="evidence" value="ECO:0007669"/>
    <property type="project" value="UniProtKB-UniRule"/>
</dbReference>
<dbReference type="EMBL" id="KN880532">
    <property type="protein sequence ID" value="KIY67193.1"/>
    <property type="molecule type" value="Genomic_DNA"/>
</dbReference>
<gene>
    <name evidence="8" type="ORF">CYLTODRAFT_376539</name>
</gene>
<feature type="active site" description="Nucleophile" evidence="3">
    <location>
        <position position="308"/>
    </location>
</feature>
<evidence type="ECO:0000256" key="1">
    <source>
        <dbReference type="ARBA" id="ARBA00009835"/>
    </source>
</evidence>
<evidence type="ECO:0000256" key="4">
    <source>
        <dbReference type="PIRSR" id="PIRSR606823-2"/>
    </source>
</evidence>
<dbReference type="PANTHER" id="PTHR12670">
    <property type="entry name" value="CERAMIDASE"/>
    <property type="match status" value="1"/>
</dbReference>
<proteinExistence type="inferred from homology"/>
<dbReference type="Pfam" id="PF04734">
    <property type="entry name" value="Ceramidase_alk"/>
    <property type="match status" value="1"/>
</dbReference>
<comment type="similarity">
    <text evidence="1 5">Belongs to the neutral ceramidase family.</text>
</comment>
<sequence length="736" mass="79036">MPLLTYGSALPTDFYDLVSSVVTSMLNAFWYSVTLLTALTAAPAVKAASQYQLGLGVADITGPIVETNMMGYADLSQTDTGIHMRQFSRAFIVADSSGDNRFVFINSDIAMGDSGVRRSIVSRLEQMYPDVYGDDNIALIGTHQHSGVGGYLENLLPQLTALGYVEQTANAIIDGTVLAVQRAHESLAPGSLSVGNTTILDANINRSPSAYLNNPEDERALYEYDQDKDMTVLRFDDADGNARGLLSFFAVHGTSIYQASNLTNNTLVSSDNKGMAAYLYEAYTDPDAMPGNATFVAGFTQANVGDTSPNTLGAYCESPGKEWHGMACEFNHSTCGGTVQDCHGRGPGFRVSDFESNRIIGEKQYLGARSIMEGSRLPVDGAVRSVHVYLTMANHTFTLPNGTAVKTCPAAMGYSFAGGTTDGPGAFDFVQGDNSTTQNPFWEIVKGAVNPYPSAAQIECQRPKPILLNTGYAHTPYEWATATVNIQMLRAGNFVMLIMPGELTTMAGRRIRGAIREELISSGILSTDAYVVMAGPANTYAHYVTTPEEYDVQRYEGASTIFGRYTLDAYIDKYTSLVPFLGDSPSGTPASDAAPAEQTSKAISLQTGVVFDGSGSHSFGDVLIDAGKSYTGGDTVEVQFVAANPRNNLHLGTTFLSVDRQVSGQWKTVRTDAHPSTRLHWVRTNTVLGTSTANITWTIEDSTEAGTYRIGYYGDSKPVIGSITAFSGFSSEFTVS</sequence>
<dbReference type="EC" id="3.5.1.23" evidence="5"/>
<protein>
    <recommendedName>
        <fullName evidence="5">Neutral ceramidase</fullName>
        <ecNumber evidence="5">3.5.1.23</ecNumber>
    </recommendedName>
</protein>
<dbReference type="OrthoDB" id="191371at2759"/>
<dbReference type="Proteomes" id="UP000054007">
    <property type="component" value="Unassembled WGS sequence"/>
</dbReference>
<dbReference type="GO" id="GO:0046512">
    <property type="term" value="P:sphingosine biosynthetic process"/>
    <property type="evidence" value="ECO:0007669"/>
    <property type="project" value="TreeGrafter"/>
</dbReference>
<feature type="domain" description="Neutral/alkaline non-lysosomal ceramidase N-terminal" evidence="6">
    <location>
        <begin position="51"/>
        <end position="571"/>
    </location>
</feature>
<dbReference type="GO" id="GO:0046514">
    <property type="term" value="P:ceramide catabolic process"/>
    <property type="evidence" value="ECO:0007669"/>
    <property type="project" value="InterPro"/>
</dbReference>
<feature type="domain" description="Neutral/alkaline non-lysosomal ceramidase C-terminal" evidence="7">
    <location>
        <begin position="575"/>
        <end position="735"/>
    </location>
</feature>